<evidence type="ECO:0000313" key="1">
    <source>
        <dbReference type="EMBL" id="KAL3771294.1"/>
    </source>
</evidence>
<evidence type="ECO:0008006" key="3">
    <source>
        <dbReference type="Google" id="ProtNLM"/>
    </source>
</evidence>
<protein>
    <recommendedName>
        <fullName evidence="3">Methyltransferase domain-containing protein</fullName>
    </recommendedName>
</protein>
<organism evidence="1 2">
    <name type="scientific">Stephanodiscus triporus</name>
    <dbReference type="NCBI Taxonomy" id="2934178"/>
    <lineage>
        <taxon>Eukaryota</taxon>
        <taxon>Sar</taxon>
        <taxon>Stramenopiles</taxon>
        <taxon>Ochrophyta</taxon>
        <taxon>Bacillariophyta</taxon>
        <taxon>Coscinodiscophyceae</taxon>
        <taxon>Thalassiosirophycidae</taxon>
        <taxon>Stephanodiscales</taxon>
        <taxon>Stephanodiscaceae</taxon>
        <taxon>Stephanodiscus</taxon>
    </lineage>
</organism>
<dbReference type="PANTHER" id="PTHR36971:SF1">
    <property type="entry name" value="METHYLTRANSFERASE DOMAIN-CONTAINING PROTEIN"/>
    <property type="match status" value="1"/>
</dbReference>
<keyword evidence="2" id="KW-1185">Reference proteome</keyword>
<accession>A0ABD3N5D5</accession>
<evidence type="ECO:0000313" key="2">
    <source>
        <dbReference type="Proteomes" id="UP001530315"/>
    </source>
</evidence>
<comment type="caution">
    <text evidence="1">The sequence shown here is derived from an EMBL/GenBank/DDBJ whole genome shotgun (WGS) entry which is preliminary data.</text>
</comment>
<dbReference type="AlphaFoldDB" id="A0ABD3N5D5"/>
<sequence>MTIHGMSKSTPASVIMLSFRPTKIKLFRSRKSSLLVVDGSCTCGSLNRIRTGDKAQVHVRPSSFSITSEKTSAIDDIECLAAALLLDEESRPLLNKGCWVHADFTKRVVIRSLANIERNRKGDRLVECTELIAVQEQEDESHPQSEDYPTKDGYRIQKYDESNYGTLSNQIDLKCERHKIFARWLVDAYGKEWLSRGSGVLDVAGGNGMISRTLADIGVPSTLLDPKPRCSSRHGDFASADHRHATTILTAAIDTTDNASIIPFKVISLSLNGDGTDLTSRDDDVGDVISNCSLICGLHPDQATEAIIMLALRLNVPFAIVPCCVMPSLFPNRVQRRYNNDPVRSYSAFCRYLLDMAPSDDEEFLVDYLPFVGRNKVIYRNATKSQLPLV</sequence>
<proteinExistence type="predicted"/>
<gene>
    <name evidence="1" type="ORF">ACHAW5_004503</name>
</gene>
<dbReference type="SUPFAM" id="SSF53335">
    <property type="entry name" value="S-adenosyl-L-methionine-dependent methyltransferases"/>
    <property type="match status" value="1"/>
</dbReference>
<dbReference type="InterPro" id="IPR029063">
    <property type="entry name" value="SAM-dependent_MTases_sf"/>
</dbReference>
<dbReference type="Proteomes" id="UP001530315">
    <property type="component" value="Unassembled WGS sequence"/>
</dbReference>
<reference evidence="1 2" key="1">
    <citation type="submission" date="2024-10" db="EMBL/GenBank/DDBJ databases">
        <title>Updated reference genomes for cyclostephanoid diatoms.</title>
        <authorList>
            <person name="Roberts W.R."/>
            <person name="Alverson A.J."/>
        </authorList>
    </citation>
    <scope>NUCLEOTIDE SEQUENCE [LARGE SCALE GENOMIC DNA]</scope>
    <source>
        <strain evidence="1 2">AJA276-08</strain>
    </source>
</reference>
<name>A0ABD3N5D5_9STRA</name>
<dbReference type="EMBL" id="JALLAZ020001607">
    <property type="protein sequence ID" value="KAL3771294.1"/>
    <property type="molecule type" value="Genomic_DNA"/>
</dbReference>
<dbReference type="PANTHER" id="PTHR36971">
    <property type="entry name" value="UNNAMED PRODUCT"/>
    <property type="match status" value="1"/>
</dbReference>